<dbReference type="Proteomes" id="UP001056120">
    <property type="component" value="Linkage Group LG05"/>
</dbReference>
<proteinExistence type="predicted"/>
<comment type="caution">
    <text evidence="1">The sequence shown here is derived from an EMBL/GenBank/DDBJ whole genome shotgun (WGS) entry which is preliminary data.</text>
</comment>
<gene>
    <name evidence="1" type="ORF">L1987_15948</name>
</gene>
<sequence length="340" mass="37361">MSSQSKNIFVSAPSSSSGLNNPIPPPPSFQKNVNQPKKTVLAGFSGSGIPAGGPVFVSNDEILNLSSEMKQQMEQQKKTNLAMFRELEKIKKSKKPVEVTTPLQPRILDFNYSGSSGIHKGDFLPMQTGITAVGPTLAVRVMTNHDLGVTPGSSFRNPDIGNAFNQFSNTNESVQDTGITLSMAKKLRKLRDMIYSVPGVVQPIPEISSTSHMISRFAPPICDAEIPKHFQTPNMKLYDGTTYLEEHVAQYRERMEINPIPLDLKEVCLCKGFGSTLTGSALKWLLNVKPYSITSLAHLINLFNNQFSCSRTFESPGIQDGTTEGFSILRIPCHESLQEP</sequence>
<dbReference type="EMBL" id="CM042022">
    <property type="protein sequence ID" value="KAI3816255.1"/>
    <property type="molecule type" value="Genomic_DNA"/>
</dbReference>
<organism evidence="1 2">
    <name type="scientific">Smallanthus sonchifolius</name>
    <dbReference type="NCBI Taxonomy" id="185202"/>
    <lineage>
        <taxon>Eukaryota</taxon>
        <taxon>Viridiplantae</taxon>
        <taxon>Streptophyta</taxon>
        <taxon>Embryophyta</taxon>
        <taxon>Tracheophyta</taxon>
        <taxon>Spermatophyta</taxon>
        <taxon>Magnoliopsida</taxon>
        <taxon>eudicotyledons</taxon>
        <taxon>Gunneridae</taxon>
        <taxon>Pentapetalae</taxon>
        <taxon>asterids</taxon>
        <taxon>campanulids</taxon>
        <taxon>Asterales</taxon>
        <taxon>Asteraceae</taxon>
        <taxon>Asteroideae</taxon>
        <taxon>Heliantheae alliance</taxon>
        <taxon>Millerieae</taxon>
        <taxon>Smallanthus</taxon>
    </lineage>
</organism>
<accession>A0ACB9J7J0</accession>
<reference evidence="2" key="1">
    <citation type="journal article" date="2022" name="Mol. Ecol. Resour.">
        <title>The genomes of chicory, endive, great burdock and yacon provide insights into Asteraceae palaeo-polyploidization history and plant inulin production.</title>
        <authorList>
            <person name="Fan W."/>
            <person name="Wang S."/>
            <person name="Wang H."/>
            <person name="Wang A."/>
            <person name="Jiang F."/>
            <person name="Liu H."/>
            <person name="Zhao H."/>
            <person name="Xu D."/>
            <person name="Zhang Y."/>
        </authorList>
    </citation>
    <scope>NUCLEOTIDE SEQUENCE [LARGE SCALE GENOMIC DNA]</scope>
    <source>
        <strain evidence="2">cv. Yunnan</strain>
    </source>
</reference>
<protein>
    <submittedName>
        <fullName evidence="1">Uncharacterized protein</fullName>
    </submittedName>
</protein>
<keyword evidence="2" id="KW-1185">Reference proteome</keyword>
<name>A0ACB9J7J0_9ASTR</name>
<reference evidence="1 2" key="2">
    <citation type="journal article" date="2022" name="Mol. Ecol. Resour.">
        <title>The genomes of chicory, endive, great burdock and yacon provide insights into Asteraceae paleo-polyploidization history and plant inulin production.</title>
        <authorList>
            <person name="Fan W."/>
            <person name="Wang S."/>
            <person name="Wang H."/>
            <person name="Wang A."/>
            <person name="Jiang F."/>
            <person name="Liu H."/>
            <person name="Zhao H."/>
            <person name="Xu D."/>
            <person name="Zhang Y."/>
        </authorList>
    </citation>
    <scope>NUCLEOTIDE SEQUENCE [LARGE SCALE GENOMIC DNA]</scope>
    <source>
        <strain evidence="2">cv. Yunnan</strain>
        <tissue evidence="1">Leaves</tissue>
    </source>
</reference>
<evidence type="ECO:0000313" key="2">
    <source>
        <dbReference type="Proteomes" id="UP001056120"/>
    </source>
</evidence>
<evidence type="ECO:0000313" key="1">
    <source>
        <dbReference type="EMBL" id="KAI3816255.1"/>
    </source>
</evidence>